<organism evidence="10 11">
    <name type="scientific">Bacteroides coprosuis DSM 18011</name>
    <dbReference type="NCBI Taxonomy" id="679937"/>
    <lineage>
        <taxon>Bacteria</taxon>
        <taxon>Pseudomonadati</taxon>
        <taxon>Bacteroidota</taxon>
        <taxon>Bacteroidia</taxon>
        <taxon>Bacteroidales</taxon>
        <taxon>Bacteroidaceae</taxon>
        <taxon>Bacteroides</taxon>
    </lineage>
</organism>
<reference evidence="10 11" key="1">
    <citation type="journal article" date="2011" name="Stand. Genomic Sci.">
        <title>Non-contiguous finished genome sequence of Bacteroides coprosuis type strain (PC139).</title>
        <authorList>
            <person name="Land M."/>
            <person name="Held B."/>
            <person name="Gronow S."/>
            <person name="Abt B."/>
            <person name="Lucas S."/>
            <person name="Del Rio T.G."/>
            <person name="Nolan M."/>
            <person name="Tice H."/>
            <person name="Cheng J.F."/>
            <person name="Pitluck S."/>
            <person name="Liolios K."/>
            <person name="Pagani I."/>
            <person name="Ivanova N."/>
            <person name="Mavromatis K."/>
            <person name="Mikhailova N."/>
            <person name="Pati A."/>
            <person name="Tapia R."/>
            <person name="Han C."/>
            <person name="Goodwin L."/>
            <person name="Chen A."/>
            <person name="Palaniappan K."/>
            <person name="Hauser L."/>
            <person name="Brambilla E.M."/>
            <person name="Rohde M."/>
            <person name="Goker M."/>
            <person name="Detter J.C."/>
            <person name="Woyke T."/>
            <person name="Bristow J."/>
            <person name="Eisen J.A."/>
            <person name="Markowitz V."/>
            <person name="Hugenholtz P."/>
            <person name="Kyrpides N.C."/>
            <person name="Klenk H.P."/>
            <person name="Lapidus A."/>
        </authorList>
    </citation>
    <scope>NUCLEOTIDE SEQUENCE</scope>
    <source>
        <strain evidence="10 11">DSM 18011</strain>
    </source>
</reference>
<feature type="site" description="Important for substrate specificity" evidence="9">
    <location>
        <position position="78"/>
    </location>
</feature>
<dbReference type="SUPFAM" id="SSF52972">
    <property type="entry name" value="ITPase-like"/>
    <property type="match status" value="1"/>
</dbReference>
<dbReference type="eggNOG" id="COG0424">
    <property type="taxonomic scope" value="Bacteria"/>
</dbReference>
<evidence type="ECO:0000256" key="9">
    <source>
        <dbReference type="HAMAP-Rule" id="MF_00528"/>
    </source>
</evidence>
<accession>F3ZUG0</accession>
<dbReference type="Pfam" id="PF02545">
    <property type="entry name" value="Maf"/>
    <property type="match status" value="1"/>
</dbReference>
<keyword evidence="3 9" id="KW-0963">Cytoplasm</keyword>
<dbReference type="OrthoDB" id="9807767at2"/>
<dbReference type="GO" id="GO:0036221">
    <property type="term" value="F:UTP diphosphatase activity"/>
    <property type="evidence" value="ECO:0007669"/>
    <property type="project" value="RHEA"/>
</dbReference>
<evidence type="ECO:0000256" key="5">
    <source>
        <dbReference type="ARBA" id="ARBA00023080"/>
    </source>
</evidence>
<comment type="function">
    <text evidence="7">Nucleoside triphosphate pyrophosphatase that hydrolyzes 7-methyl-GTP (m(7)GTP). May have a dual role in cell division arrest and in preventing the incorporation of modified nucleotides into cellular nucleic acids.</text>
</comment>
<evidence type="ECO:0000256" key="8">
    <source>
        <dbReference type="ARBA" id="ARBA00060749"/>
    </source>
</evidence>
<keyword evidence="4 9" id="KW-0378">Hydrolase</keyword>
<feature type="site" description="Important for substrate specificity" evidence="9">
    <location>
        <position position="18"/>
    </location>
</feature>
<evidence type="ECO:0000256" key="7">
    <source>
        <dbReference type="ARBA" id="ARBA00053369"/>
    </source>
</evidence>
<comment type="similarity">
    <text evidence="8">Belongs to the Maf family. YceF subfamily.</text>
</comment>
<protein>
    <recommendedName>
        <fullName evidence="9">dTTP/UTP pyrophosphatase</fullName>
        <shortName evidence="9">dTTPase/UTPase</shortName>
        <ecNumber evidence="9">3.6.1.9</ecNumber>
    </recommendedName>
    <alternativeName>
        <fullName evidence="9">Nucleoside triphosphate pyrophosphatase</fullName>
    </alternativeName>
    <alternativeName>
        <fullName evidence="9">Nucleotide pyrophosphatase</fullName>
        <shortName evidence="9">Nucleotide PPase</shortName>
    </alternativeName>
</protein>
<dbReference type="EMBL" id="CM001167">
    <property type="protein sequence ID" value="EGJ72408.1"/>
    <property type="molecule type" value="Genomic_DNA"/>
</dbReference>
<name>F3ZUG0_9BACE</name>
<dbReference type="GO" id="GO:0005737">
    <property type="term" value="C:cytoplasm"/>
    <property type="evidence" value="ECO:0007669"/>
    <property type="project" value="UniProtKB-SubCell"/>
</dbReference>
<evidence type="ECO:0000256" key="1">
    <source>
        <dbReference type="ARBA" id="ARBA00001968"/>
    </source>
</evidence>
<comment type="function">
    <text evidence="9">Nucleoside triphosphate pyrophosphatase that hydrolyzes dTTP and UTP. May have a dual role in cell division arrest and in preventing the incorporation of modified nucleotides into cellular nucleic acids.</text>
</comment>
<evidence type="ECO:0000256" key="2">
    <source>
        <dbReference type="ARBA" id="ARBA00004496"/>
    </source>
</evidence>
<dbReference type="InterPro" id="IPR029001">
    <property type="entry name" value="ITPase-like_fam"/>
</dbReference>
<dbReference type="PIRSF" id="PIRSF006305">
    <property type="entry name" value="Maf"/>
    <property type="match status" value="1"/>
</dbReference>
<comment type="cofactor">
    <cofactor evidence="1 9">
        <name>a divalent metal cation</name>
        <dbReference type="ChEBI" id="CHEBI:60240"/>
    </cofactor>
</comment>
<dbReference type="NCBIfam" id="TIGR00172">
    <property type="entry name" value="maf"/>
    <property type="match status" value="1"/>
</dbReference>
<dbReference type="GO" id="GO:0009117">
    <property type="term" value="P:nucleotide metabolic process"/>
    <property type="evidence" value="ECO:0007669"/>
    <property type="project" value="UniProtKB-KW"/>
</dbReference>
<comment type="similarity">
    <text evidence="9">Belongs to the Maf family. YhdE subfamily.</text>
</comment>
<dbReference type="AlphaFoldDB" id="F3ZUG0"/>
<dbReference type="FunFam" id="3.90.950.10:FF:000005">
    <property type="entry name" value="7-methyl-GTP pyrophosphatase"/>
    <property type="match status" value="1"/>
</dbReference>
<dbReference type="GO" id="GO:0036218">
    <property type="term" value="F:dTTP diphosphatase activity"/>
    <property type="evidence" value="ECO:0007669"/>
    <property type="project" value="RHEA"/>
</dbReference>
<dbReference type="Gene3D" id="3.90.950.10">
    <property type="match status" value="1"/>
</dbReference>
<dbReference type="PANTHER" id="PTHR43213:SF5">
    <property type="entry name" value="BIFUNCTIONAL DTTP_UTP PYROPHOSPHATASE_METHYLTRANSFERASE PROTEIN-RELATED"/>
    <property type="match status" value="1"/>
</dbReference>
<sequence>MLENLDKYRVILASNSPRRHELLKGLGISFEVKTLKDIDESFPEDLDADDVAQFIAQRKANAYEDIIAPDELIITADTVVVVGDKVLGKPQSREHAICMLHSLSGKVHHVVTGVCLLTNHGRKVFDSITSVQFANLTEDEIIYYVDNFAPFDKAGAYGVQEWIGYIGVEKIEGSYFNVMGLPIQKLYRELKNID</sequence>
<dbReference type="STRING" id="679937.Bcop_2246"/>
<feature type="active site" description="Proton acceptor" evidence="9">
    <location>
        <position position="77"/>
    </location>
</feature>
<dbReference type="PANTHER" id="PTHR43213">
    <property type="entry name" value="BIFUNCTIONAL DTTP/UTP PYROPHOSPHATASE/METHYLTRANSFERASE PROTEIN-RELATED"/>
    <property type="match status" value="1"/>
</dbReference>
<evidence type="ECO:0000256" key="6">
    <source>
        <dbReference type="ARBA" id="ARBA00050213"/>
    </source>
</evidence>
<gene>
    <name evidence="10" type="ORF">Bcop_2246</name>
</gene>
<feature type="site" description="Important for substrate specificity" evidence="9">
    <location>
        <position position="160"/>
    </location>
</feature>
<evidence type="ECO:0000313" key="11">
    <source>
        <dbReference type="Proteomes" id="UP000018439"/>
    </source>
</evidence>
<proteinExistence type="inferred from homology"/>
<dbReference type="CDD" id="cd00555">
    <property type="entry name" value="Maf"/>
    <property type="match status" value="1"/>
</dbReference>
<comment type="catalytic activity">
    <reaction evidence="9">
        <text>dTTP + H2O = dTMP + diphosphate + H(+)</text>
        <dbReference type="Rhea" id="RHEA:28534"/>
        <dbReference type="ChEBI" id="CHEBI:15377"/>
        <dbReference type="ChEBI" id="CHEBI:15378"/>
        <dbReference type="ChEBI" id="CHEBI:33019"/>
        <dbReference type="ChEBI" id="CHEBI:37568"/>
        <dbReference type="ChEBI" id="CHEBI:63528"/>
        <dbReference type="EC" id="3.6.1.9"/>
    </reaction>
</comment>
<comment type="subcellular location">
    <subcellularLocation>
        <location evidence="2 9">Cytoplasm</location>
    </subcellularLocation>
</comment>
<dbReference type="InterPro" id="IPR003697">
    <property type="entry name" value="Maf-like"/>
</dbReference>
<keyword evidence="5 9" id="KW-0546">Nucleotide metabolism</keyword>
<keyword evidence="11" id="KW-1185">Reference proteome</keyword>
<comment type="catalytic activity">
    <reaction evidence="9">
        <text>UTP + H2O = UMP + diphosphate + H(+)</text>
        <dbReference type="Rhea" id="RHEA:29395"/>
        <dbReference type="ChEBI" id="CHEBI:15377"/>
        <dbReference type="ChEBI" id="CHEBI:15378"/>
        <dbReference type="ChEBI" id="CHEBI:33019"/>
        <dbReference type="ChEBI" id="CHEBI:46398"/>
        <dbReference type="ChEBI" id="CHEBI:57865"/>
        <dbReference type="EC" id="3.6.1.9"/>
    </reaction>
</comment>
<dbReference type="HOGENOM" id="CLU_040416_0_0_10"/>
<evidence type="ECO:0000256" key="4">
    <source>
        <dbReference type="ARBA" id="ARBA00022801"/>
    </source>
</evidence>
<dbReference type="Proteomes" id="UP000018439">
    <property type="component" value="Chromosome"/>
</dbReference>
<evidence type="ECO:0000313" key="10">
    <source>
        <dbReference type="EMBL" id="EGJ72408.1"/>
    </source>
</evidence>
<evidence type="ECO:0000256" key="3">
    <source>
        <dbReference type="ARBA" id="ARBA00022490"/>
    </source>
</evidence>
<comment type="catalytic activity">
    <reaction evidence="6">
        <text>N(7)-methyl-GTP + H2O = N(7)-methyl-GMP + diphosphate + H(+)</text>
        <dbReference type="Rhea" id="RHEA:58744"/>
        <dbReference type="ChEBI" id="CHEBI:15377"/>
        <dbReference type="ChEBI" id="CHEBI:15378"/>
        <dbReference type="ChEBI" id="CHEBI:33019"/>
        <dbReference type="ChEBI" id="CHEBI:58285"/>
        <dbReference type="ChEBI" id="CHEBI:87133"/>
    </reaction>
</comment>
<dbReference type="HAMAP" id="MF_00528">
    <property type="entry name" value="Maf"/>
    <property type="match status" value="1"/>
</dbReference>
<comment type="caution">
    <text evidence="9">Lacks conserved residue(s) required for the propagation of feature annotation.</text>
</comment>
<dbReference type="EC" id="3.6.1.9" evidence="9"/>